<dbReference type="InterPro" id="IPR004007">
    <property type="entry name" value="DhaL_dom"/>
</dbReference>
<accession>A0A3N9UIL2</accession>
<dbReference type="EC" id="2.7.1.121" evidence="3"/>
<dbReference type="PANTHER" id="PTHR28629:SF4">
    <property type="entry name" value="TRIOKINASE_FMN CYCLASE"/>
    <property type="match status" value="1"/>
</dbReference>
<dbReference type="RefSeq" id="WP_124763018.1">
    <property type="nucleotide sequence ID" value="NZ_JAFBDY010000002.1"/>
</dbReference>
<keyword evidence="4" id="KW-0808">Transferase</keyword>
<dbReference type="Proteomes" id="UP000274033">
    <property type="component" value="Unassembled WGS sequence"/>
</dbReference>
<feature type="domain" description="DhaL" evidence="9">
    <location>
        <begin position="16"/>
        <end position="216"/>
    </location>
</feature>
<dbReference type="PANTHER" id="PTHR28629">
    <property type="entry name" value="TRIOKINASE/FMN CYCLASE"/>
    <property type="match status" value="1"/>
</dbReference>
<evidence type="ECO:0000259" key="9">
    <source>
        <dbReference type="PROSITE" id="PS51480"/>
    </source>
</evidence>
<keyword evidence="6" id="KW-0319">Glycerol metabolism</keyword>
<dbReference type="InterPro" id="IPR036117">
    <property type="entry name" value="DhaL_dom_sf"/>
</dbReference>
<dbReference type="GO" id="GO:0047324">
    <property type="term" value="F:phosphoenolpyruvate-glycerone phosphotransferase activity"/>
    <property type="evidence" value="ECO:0007669"/>
    <property type="project" value="UniProtKB-EC"/>
</dbReference>
<dbReference type="OrthoDB" id="9800291at2"/>
<evidence type="ECO:0000313" key="11">
    <source>
        <dbReference type="Proteomes" id="UP000274033"/>
    </source>
</evidence>
<comment type="function">
    <text evidence="8">ADP-binding subunit of the dihydroxyacetone kinase, which is responsible for the phosphoenolpyruvate (PEP)-dependent phosphorylation of dihydroxyacetone. DhaL-ADP is converted to DhaL-ATP via a phosphoryl group transfer from DhaM and transmits it to dihydroxyacetone binds to DhaK.</text>
</comment>
<dbReference type="Gene3D" id="1.25.40.340">
    <property type="match status" value="1"/>
</dbReference>
<evidence type="ECO:0000256" key="7">
    <source>
        <dbReference type="ARBA" id="ARBA00046577"/>
    </source>
</evidence>
<dbReference type="EMBL" id="RRCT01000002">
    <property type="protein sequence ID" value="RQW75857.1"/>
    <property type="molecule type" value="Genomic_DNA"/>
</dbReference>
<evidence type="ECO:0000256" key="1">
    <source>
        <dbReference type="ARBA" id="ARBA00001113"/>
    </source>
</evidence>
<evidence type="ECO:0000256" key="8">
    <source>
        <dbReference type="ARBA" id="ARBA00055771"/>
    </source>
</evidence>
<keyword evidence="11" id="KW-1185">Reference proteome</keyword>
<evidence type="ECO:0000256" key="6">
    <source>
        <dbReference type="ARBA" id="ARBA00022798"/>
    </source>
</evidence>
<dbReference type="PROSITE" id="PS51480">
    <property type="entry name" value="DHAL"/>
    <property type="match status" value="1"/>
</dbReference>
<evidence type="ECO:0000256" key="3">
    <source>
        <dbReference type="ARBA" id="ARBA00012095"/>
    </source>
</evidence>
<protein>
    <recommendedName>
        <fullName evidence="3">phosphoenolpyruvate--glycerone phosphotransferase</fullName>
        <ecNumber evidence="3">2.7.1.121</ecNumber>
    </recommendedName>
</protein>
<evidence type="ECO:0000256" key="4">
    <source>
        <dbReference type="ARBA" id="ARBA00022679"/>
    </source>
</evidence>
<sequence length="230" mass="24732">MMVAETDGVQTYLSTKQVKDLYIYVGQKVIEAKPTLTEIDSAIGDGDHGIGMEVGFNKAIQQLNEIEVEDINTIYKEIGKAMISNMGGASGVLFGTFFVASVKNKPVIDRLTLATFAHLVQSGLEGVQARGKAKVGDKTMIDALAPAVDALNTAVEQNKDLVEALQVACEQAELGLEQTKQLVAKFGRAKSLGERAIGHQDAGATTISIMFKSIFDYVSNLKTNGELLYE</sequence>
<dbReference type="GO" id="GO:0005829">
    <property type="term" value="C:cytosol"/>
    <property type="evidence" value="ECO:0007669"/>
    <property type="project" value="TreeGrafter"/>
</dbReference>
<evidence type="ECO:0000256" key="5">
    <source>
        <dbReference type="ARBA" id="ARBA00022777"/>
    </source>
</evidence>
<dbReference type="Pfam" id="PF02734">
    <property type="entry name" value="Dak2"/>
    <property type="match status" value="1"/>
</dbReference>
<evidence type="ECO:0000256" key="2">
    <source>
        <dbReference type="ARBA" id="ARBA00004745"/>
    </source>
</evidence>
<evidence type="ECO:0000313" key="10">
    <source>
        <dbReference type="EMBL" id="RQW75857.1"/>
    </source>
</evidence>
<dbReference type="InterPro" id="IPR050861">
    <property type="entry name" value="Dihydroxyacetone_Kinase"/>
</dbReference>
<dbReference type="InterPro" id="IPR012737">
    <property type="entry name" value="DhaK_L_YcgS"/>
</dbReference>
<comment type="subunit">
    <text evidence="7">Homodimer. The dihydroxyacetone kinase complex is composed of a homodimer of DhaM, a homodimer of DhaK and the subunit DhaL.</text>
</comment>
<comment type="caution">
    <text evidence="10">The sequence shown here is derived from an EMBL/GenBank/DDBJ whole genome shotgun (WGS) entry which is preliminary data.</text>
</comment>
<dbReference type="SMART" id="SM01120">
    <property type="entry name" value="Dak2"/>
    <property type="match status" value="1"/>
</dbReference>
<dbReference type="GO" id="GO:0019563">
    <property type="term" value="P:glycerol catabolic process"/>
    <property type="evidence" value="ECO:0007669"/>
    <property type="project" value="TreeGrafter"/>
</dbReference>
<comment type="catalytic activity">
    <reaction evidence="1">
        <text>dihydroxyacetone + phosphoenolpyruvate = dihydroxyacetone phosphate + pyruvate</text>
        <dbReference type="Rhea" id="RHEA:18381"/>
        <dbReference type="ChEBI" id="CHEBI:15361"/>
        <dbReference type="ChEBI" id="CHEBI:16016"/>
        <dbReference type="ChEBI" id="CHEBI:57642"/>
        <dbReference type="ChEBI" id="CHEBI:58702"/>
        <dbReference type="EC" id="2.7.1.121"/>
    </reaction>
</comment>
<name>A0A3N9UIL2_9BACI</name>
<dbReference type="GO" id="GO:0004371">
    <property type="term" value="F:glycerone kinase activity"/>
    <property type="evidence" value="ECO:0007669"/>
    <property type="project" value="InterPro"/>
</dbReference>
<organism evidence="10 11">
    <name type="scientific">Lysinibacillus composti</name>
    <dbReference type="NCBI Taxonomy" id="720633"/>
    <lineage>
        <taxon>Bacteria</taxon>
        <taxon>Bacillati</taxon>
        <taxon>Bacillota</taxon>
        <taxon>Bacilli</taxon>
        <taxon>Bacillales</taxon>
        <taxon>Bacillaceae</taxon>
        <taxon>Lysinibacillus</taxon>
    </lineage>
</organism>
<gene>
    <name evidence="10" type="primary">dhaL</name>
    <name evidence="10" type="ORF">EBB45_04375</name>
</gene>
<dbReference type="FunFam" id="1.25.40.340:FF:000002">
    <property type="entry name" value="Dihydroxyacetone kinase, L subunit"/>
    <property type="match status" value="1"/>
</dbReference>
<keyword evidence="5 10" id="KW-0418">Kinase</keyword>
<dbReference type="NCBIfam" id="TIGR02365">
    <property type="entry name" value="dha_L_ycgS"/>
    <property type="match status" value="1"/>
</dbReference>
<dbReference type="SUPFAM" id="SSF101473">
    <property type="entry name" value="DhaL-like"/>
    <property type="match status" value="1"/>
</dbReference>
<dbReference type="AlphaFoldDB" id="A0A3N9UIL2"/>
<reference evidence="10 11" key="1">
    <citation type="journal article" date="2013" name="J. Microbiol.">
        <title>Lysinibacillus chungkukjangi sp. nov., isolated from Chungkukjang, Korean fermented soybean food.</title>
        <authorList>
            <person name="Kim S.J."/>
            <person name="Jang Y.H."/>
            <person name="Hamada M."/>
            <person name="Ahn J.H."/>
            <person name="Weon H.Y."/>
            <person name="Suzuki K."/>
            <person name="Whang K.S."/>
            <person name="Kwon S.W."/>
        </authorList>
    </citation>
    <scope>NUCLEOTIDE SEQUENCE [LARGE SCALE GENOMIC DNA]</scope>
    <source>
        <strain evidence="10 11">MCCC 1A12701</strain>
    </source>
</reference>
<proteinExistence type="predicted"/>
<comment type="pathway">
    <text evidence="2">Polyol metabolism; glycerol degradation.</text>
</comment>